<dbReference type="EMBL" id="OA882229">
    <property type="protein sequence ID" value="CAD7273958.1"/>
    <property type="molecule type" value="Genomic_DNA"/>
</dbReference>
<protein>
    <submittedName>
        <fullName evidence="3">Uncharacterized protein</fullName>
    </submittedName>
</protein>
<keyword evidence="1" id="KW-0193">Cuticle</keyword>
<feature type="chain" id="PRO_5036402905" evidence="2">
    <location>
        <begin position="20"/>
        <end position="245"/>
    </location>
</feature>
<sequence>MGKLWSICLLAAFISTVSGDYTAPVSYDTPVESYSAPTSYNTYGAPAAVAGYGHQPAPYSDQGKSSVSVTYTPLAAPSYQAQAAGGYQAPSSAAGYGHQAAPSVGYGYQAPSQPSYHPAKPVRVDTDVRYYAPIFKKSGYGYQQQVHKVGEAAVHQYSSKTDIHGGGYADDGYGSHGNQVNSHPQYKYGYDIKGGYDLNVNAHESRDGYITKGSYSFKQPDGLTRIVDYYVDKWGFHPTVRYVKH</sequence>
<evidence type="ECO:0000256" key="2">
    <source>
        <dbReference type="SAM" id="SignalP"/>
    </source>
</evidence>
<dbReference type="GO" id="GO:0042302">
    <property type="term" value="F:structural constituent of cuticle"/>
    <property type="evidence" value="ECO:0007669"/>
    <property type="project" value="UniProtKB-UniRule"/>
</dbReference>
<dbReference type="Pfam" id="PF00379">
    <property type="entry name" value="Chitin_bind_4"/>
    <property type="match status" value="1"/>
</dbReference>
<keyword evidence="2" id="KW-0732">Signal</keyword>
<feature type="signal peptide" evidence="2">
    <location>
        <begin position="1"/>
        <end position="19"/>
    </location>
</feature>
<dbReference type="Proteomes" id="UP000678499">
    <property type="component" value="Unassembled WGS sequence"/>
</dbReference>
<evidence type="ECO:0000256" key="1">
    <source>
        <dbReference type="PROSITE-ProRule" id="PRU00497"/>
    </source>
</evidence>
<evidence type="ECO:0000313" key="3">
    <source>
        <dbReference type="EMBL" id="CAD7273958.1"/>
    </source>
</evidence>
<dbReference type="EMBL" id="CAJPEX010000192">
    <property type="protein sequence ID" value="CAG0914110.1"/>
    <property type="molecule type" value="Genomic_DNA"/>
</dbReference>
<dbReference type="AlphaFoldDB" id="A0A7R9BEX6"/>
<organism evidence="3">
    <name type="scientific">Notodromas monacha</name>
    <dbReference type="NCBI Taxonomy" id="399045"/>
    <lineage>
        <taxon>Eukaryota</taxon>
        <taxon>Metazoa</taxon>
        <taxon>Ecdysozoa</taxon>
        <taxon>Arthropoda</taxon>
        <taxon>Crustacea</taxon>
        <taxon>Oligostraca</taxon>
        <taxon>Ostracoda</taxon>
        <taxon>Podocopa</taxon>
        <taxon>Podocopida</taxon>
        <taxon>Cypridocopina</taxon>
        <taxon>Cypridoidea</taxon>
        <taxon>Cyprididae</taxon>
        <taxon>Notodromas</taxon>
    </lineage>
</organism>
<dbReference type="PROSITE" id="PS51155">
    <property type="entry name" value="CHIT_BIND_RR_2"/>
    <property type="match status" value="1"/>
</dbReference>
<proteinExistence type="predicted"/>
<gene>
    <name evidence="3" type="ORF">NMOB1V02_LOCUS1820</name>
</gene>
<evidence type="ECO:0000313" key="4">
    <source>
        <dbReference type="Proteomes" id="UP000678499"/>
    </source>
</evidence>
<keyword evidence="4" id="KW-1185">Reference proteome</keyword>
<name>A0A7R9BEX6_9CRUS</name>
<reference evidence="3" key="1">
    <citation type="submission" date="2020-11" db="EMBL/GenBank/DDBJ databases">
        <authorList>
            <person name="Tran Van P."/>
        </authorList>
    </citation>
    <scope>NUCLEOTIDE SEQUENCE</scope>
</reference>
<dbReference type="InterPro" id="IPR000618">
    <property type="entry name" value="Insect_cuticle"/>
</dbReference>
<dbReference type="PRINTS" id="PR00947">
    <property type="entry name" value="CUTICLE"/>
</dbReference>
<dbReference type="OrthoDB" id="6346814at2759"/>
<accession>A0A7R9BEX6</accession>